<dbReference type="Pfam" id="PF13673">
    <property type="entry name" value="Acetyltransf_10"/>
    <property type="match status" value="1"/>
</dbReference>
<proteinExistence type="predicted"/>
<evidence type="ECO:0000313" key="2">
    <source>
        <dbReference type="EMBL" id="HIR57775.1"/>
    </source>
</evidence>
<dbReference type="CDD" id="cd04301">
    <property type="entry name" value="NAT_SF"/>
    <property type="match status" value="1"/>
</dbReference>
<dbReference type="InterPro" id="IPR016181">
    <property type="entry name" value="Acyl_CoA_acyltransferase"/>
</dbReference>
<feature type="domain" description="N-acetyltransferase" evidence="1">
    <location>
        <begin position="4"/>
        <end position="155"/>
    </location>
</feature>
<comment type="caution">
    <text evidence="2">The sequence shown here is derived from an EMBL/GenBank/DDBJ whole genome shotgun (WGS) entry which is preliminary data.</text>
</comment>
<organism evidence="2 3">
    <name type="scientific">Candidatus Gallacutalibacter pullicola</name>
    <dbReference type="NCBI Taxonomy" id="2840830"/>
    <lineage>
        <taxon>Bacteria</taxon>
        <taxon>Bacillati</taxon>
        <taxon>Bacillota</taxon>
        <taxon>Clostridia</taxon>
        <taxon>Eubacteriales</taxon>
        <taxon>Candidatus Gallacutalibacter</taxon>
    </lineage>
</organism>
<dbReference type="Gene3D" id="3.40.630.30">
    <property type="match status" value="1"/>
</dbReference>
<dbReference type="Proteomes" id="UP000886785">
    <property type="component" value="Unassembled WGS sequence"/>
</dbReference>
<reference evidence="2" key="2">
    <citation type="journal article" date="2021" name="PeerJ">
        <title>Extensive microbial diversity within the chicken gut microbiome revealed by metagenomics and culture.</title>
        <authorList>
            <person name="Gilroy R."/>
            <person name="Ravi A."/>
            <person name="Getino M."/>
            <person name="Pursley I."/>
            <person name="Horton D.L."/>
            <person name="Alikhan N.F."/>
            <person name="Baker D."/>
            <person name="Gharbi K."/>
            <person name="Hall N."/>
            <person name="Watson M."/>
            <person name="Adriaenssens E.M."/>
            <person name="Foster-Nyarko E."/>
            <person name="Jarju S."/>
            <person name="Secka A."/>
            <person name="Antonio M."/>
            <person name="Oren A."/>
            <person name="Chaudhuri R.R."/>
            <person name="La Ragione R."/>
            <person name="Hildebrand F."/>
            <person name="Pallen M.J."/>
        </authorList>
    </citation>
    <scope>NUCLEOTIDE SEQUENCE</scope>
    <source>
        <strain evidence="2">ChiSjej1B19-7085</strain>
    </source>
</reference>
<dbReference type="SUPFAM" id="SSF55729">
    <property type="entry name" value="Acyl-CoA N-acyltransferases (Nat)"/>
    <property type="match status" value="1"/>
</dbReference>
<sequence>MEILSIRQAELPDLDTVKNIAEMTISEIYPHYYPKGAVEFFLAHHHQDQILKDIKKNRVFLCFDISKNAVGTVTIKENEICRLFVLPPCQRMGYGREMLDFAEEAIAGRYSKILLDASLPAKKMYLKRGYRSTEFQIIPTAGGDFLCYDIMQKQV</sequence>
<name>A0A9D1J211_9FIRM</name>
<gene>
    <name evidence="2" type="ORF">IAA54_08895</name>
</gene>
<dbReference type="InterPro" id="IPR000182">
    <property type="entry name" value="GNAT_dom"/>
</dbReference>
<reference evidence="2" key="1">
    <citation type="submission" date="2020-10" db="EMBL/GenBank/DDBJ databases">
        <authorList>
            <person name="Gilroy R."/>
        </authorList>
    </citation>
    <scope>NUCLEOTIDE SEQUENCE</scope>
    <source>
        <strain evidence="2">ChiSjej1B19-7085</strain>
    </source>
</reference>
<protein>
    <submittedName>
        <fullName evidence="2">GNAT family N-acetyltransferase</fullName>
    </submittedName>
</protein>
<dbReference type="GO" id="GO:0016747">
    <property type="term" value="F:acyltransferase activity, transferring groups other than amino-acyl groups"/>
    <property type="evidence" value="ECO:0007669"/>
    <property type="project" value="InterPro"/>
</dbReference>
<dbReference type="AlphaFoldDB" id="A0A9D1J211"/>
<evidence type="ECO:0000313" key="3">
    <source>
        <dbReference type="Proteomes" id="UP000886785"/>
    </source>
</evidence>
<accession>A0A9D1J211</accession>
<dbReference type="EMBL" id="DVHF01000102">
    <property type="protein sequence ID" value="HIR57775.1"/>
    <property type="molecule type" value="Genomic_DNA"/>
</dbReference>
<dbReference type="PROSITE" id="PS51186">
    <property type="entry name" value="GNAT"/>
    <property type="match status" value="1"/>
</dbReference>
<evidence type="ECO:0000259" key="1">
    <source>
        <dbReference type="PROSITE" id="PS51186"/>
    </source>
</evidence>